<dbReference type="Proteomes" id="UP000698240">
    <property type="component" value="Unassembled WGS sequence"/>
</dbReference>
<reference evidence="1" key="1">
    <citation type="submission" date="2020-03" db="EMBL/GenBank/DDBJ databases">
        <authorList>
            <person name="Kislichkina A."/>
            <person name="Dentovskaya S."/>
            <person name="Shaikhutdinov R."/>
            <person name="Ivanov S."/>
            <person name="Sizova A."/>
            <person name="Solomentsev V."/>
            <person name="Bogun A."/>
        </authorList>
    </citation>
    <scope>NUCLEOTIDE SEQUENCE</scope>
    <source>
        <strain evidence="1">SCPM-O-B-8025</strain>
    </source>
</reference>
<evidence type="ECO:0000313" key="2">
    <source>
        <dbReference type="Proteomes" id="UP000698240"/>
    </source>
</evidence>
<proteinExistence type="predicted"/>
<dbReference type="NCBIfam" id="NF033832">
    <property type="entry name" value="sce7726_fam"/>
    <property type="match status" value="1"/>
</dbReference>
<dbReference type="RefSeq" id="WP_167311477.1">
    <property type="nucleotide sequence ID" value="NZ_JAASAN010000005.1"/>
</dbReference>
<gene>
    <name evidence="1" type="ORF">HB980_14135</name>
</gene>
<dbReference type="InterPro" id="IPR047729">
    <property type="entry name" value="Sce7726-like"/>
</dbReference>
<dbReference type="EMBL" id="JAASAN010000005">
    <property type="protein sequence ID" value="NIL27678.1"/>
    <property type="molecule type" value="Genomic_DNA"/>
</dbReference>
<protein>
    <submittedName>
        <fullName evidence="1">Sce7726 family protein</fullName>
    </submittedName>
</protein>
<comment type="caution">
    <text evidence="1">The sequence shown here is derived from an EMBL/GenBank/DDBJ whole genome shotgun (WGS) entry which is preliminary data.</text>
</comment>
<sequence>MKEIEIKIRLVEFLLKNSSNEIVIGSELRFNYGSRRADIVMLEKDIATVFEIKGSGDSVERLSYQIKSYKEYFDLCYIVCEGSNLKNVRKTCGREIGIILVTESEVSIIRESALFKRHNKVTLASTLSTNFLKTINENKKIKSKHELCESLARNKSLNEIRIISRKKLLEKLKPSFSLFIRELGVVVNSDDILTLTRMPSEKLSKRA</sequence>
<accession>A0AA90XZU8</accession>
<name>A0AA90XZU8_9GAMM</name>
<evidence type="ECO:0000313" key="1">
    <source>
        <dbReference type="EMBL" id="NIL27678.1"/>
    </source>
</evidence>
<organism evidence="1 2">
    <name type="scientific">Yersinia massiliensis</name>
    <dbReference type="NCBI Taxonomy" id="419257"/>
    <lineage>
        <taxon>Bacteria</taxon>
        <taxon>Pseudomonadati</taxon>
        <taxon>Pseudomonadota</taxon>
        <taxon>Gammaproteobacteria</taxon>
        <taxon>Enterobacterales</taxon>
        <taxon>Yersiniaceae</taxon>
        <taxon>Yersinia</taxon>
    </lineage>
</organism>
<dbReference type="AlphaFoldDB" id="A0AA90XZU8"/>